<evidence type="ECO:0000313" key="3">
    <source>
        <dbReference type="Proteomes" id="UP000015105"/>
    </source>
</evidence>
<reference evidence="3" key="2">
    <citation type="journal article" date="2017" name="Nat. Plants">
        <title>The Aegilops tauschii genome reveals multiple impacts of transposons.</title>
        <authorList>
            <person name="Zhao G."/>
            <person name="Zou C."/>
            <person name="Li K."/>
            <person name="Wang K."/>
            <person name="Li T."/>
            <person name="Gao L."/>
            <person name="Zhang X."/>
            <person name="Wang H."/>
            <person name="Yang Z."/>
            <person name="Liu X."/>
            <person name="Jiang W."/>
            <person name="Mao L."/>
            <person name="Kong X."/>
            <person name="Jiao Y."/>
            <person name="Jia J."/>
        </authorList>
    </citation>
    <scope>NUCLEOTIDE SEQUENCE [LARGE SCALE GENOMIC DNA]</scope>
    <source>
        <strain evidence="3">cv. AL8/78</strain>
    </source>
</reference>
<dbReference type="Gramene" id="AET2Gv20217900.5">
    <property type="protein sequence ID" value="AET2Gv20217900.5"/>
    <property type="gene ID" value="AET2Gv20217900"/>
</dbReference>
<reference evidence="2" key="4">
    <citation type="submission" date="2019-03" db="UniProtKB">
        <authorList>
            <consortium name="EnsemblPlants"/>
        </authorList>
    </citation>
    <scope>IDENTIFICATION</scope>
</reference>
<sequence length="214" mass="22848">PPPISPLRRHAPEMTAPDHPIPRLSPPTRATPAISPQPACLLFPLCSPPLSAPCSAATAQTRPDPWPSPSAQLRSVTGRPWHERCASSSTSSFRSTPPGLPTCASRAPMDAFCGAEVSTVDRRHDRPRAQLPVAIPCASSRVSPISPMQHRGCTSPAPSAADPLSTPCGMEFLLQERFSEKEFGSEAYDLKNIAEFFCSMLCCGSCSTGVYFCA</sequence>
<feature type="region of interest" description="Disordered" evidence="1">
    <location>
        <begin position="1"/>
        <end position="33"/>
    </location>
</feature>
<reference evidence="2" key="3">
    <citation type="journal article" date="2017" name="Nature">
        <title>Genome sequence of the progenitor of the wheat D genome Aegilops tauschii.</title>
        <authorList>
            <person name="Luo M.C."/>
            <person name="Gu Y.Q."/>
            <person name="Puiu D."/>
            <person name="Wang H."/>
            <person name="Twardziok S.O."/>
            <person name="Deal K.R."/>
            <person name="Huo N."/>
            <person name="Zhu T."/>
            <person name="Wang L."/>
            <person name="Wang Y."/>
            <person name="McGuire P.E."/>
            <person name="Liu S."/>
            <person name="Long H."/>
            <person name="Ramasamy R.K."/>
            <person name="Rodriguez J.C."/>
            <person name="Van S.L."/>
            <person name="Yuan L."/>
            <person name="Wang Z."/>
            <person name="Xia Z."/>
            <person name="Xiao L."/>
            <person name="Anderson O.D."/>
            <person name="Ouyang S."/>
            <person name="Liang Y."/>
            <person name="Zimin A.V."/>
            <person name="Pertea G."/>
            <person name="Qi P."/>
            <person name="Bennetzen J.L."/>
            <person name="Dai X."/>
            <person name="Dawson M.W."/>
            <person name="Muller H.G."/>
            <person name="Kugler K."/>
            <person name="Rivarola-Duarte L."/>
            <person name="Spannagl M."/>
            <person name="Mayer K.F.X."/>
            <person name="Lu F.H."/>
            <person name="Bevan M.W."/>
            <person name="Leroy P."/>
            <person name="Li P."/>
            <person name="You F.M."/>
            <person name="Sun Q."/>
            <person name="Liu Z."/>
            <person name="Lyons E."/>
            <person name="Wicker T."/>
            <person name="Salzberg S.L."/>
            <person name="Devos K.M."/>
            <person name="Dvorak J."/>
        </authorList>
    </citation>
    <scope>NUCLEOTIDE SEQUENCE [LARGE SCALE GENOMIC DNA]</scope>
    <source>
        <strain evidence="2">cv. AL8/78</strain>
    </source>
</reference>
<organism evidence="2 3">
    <name type="scientific">Aegilops tauschii subsp. strangulata</name>
    <name type="common">Goatgrass</name>
    <dbReference type="NCBI Taxonomy" id="200361"/>
    <lineage>
        <taxon>Eukaryota</taxon>
        <taxon>Viridiplantae</taxon>
        <taxon>Streptophyta</taxon>
        <taxon>Embryophyta</taxon>
        <taxon>Tracheophyta</taxon>
        <taxon>Spermatophyta</taxon>
        <taxon>Magnoliopsida</taxon>
        <taxon>Liliopsida</taxon>
        <taxon>Poales</taxon>
        <taxon>Poaceae</taxon>
        <taxon>BOP clade</taxon>
        <taxon>Pooideae</taxon>
        <taxon>Triticodae</taxon>
        <taxon>Triticeae</taxon>
        <taxon>Triticinae</taxon>
        <taxon>Aegilops</taxon>
    </lineage>
</organism>
<evidence type="ECO:0000313" key="2">
    <source>
        <dbReference type="EnsemblPlants" id="AET2Gv20217900.5"/>
    </source>
</evidence>
<reference evidence="3" key="1">
    <citation type="journal article" date="2014" name="Science">
        <title>Ancient hybridizations among the ancestral genomes of bread wheat.</title>
        <authorList>
            <consortium name="International Wheat Genome Sequencing Consortium,"/>
            <person name="Marcussen T."/>
            <person name="Sandve S.R."/>
            <person name="Heier L."/>
            <person name="Spannagl M."/>
            <person name="Pfeifer M."/>
            <person name="Jakobsen K.S."/>
            <person name="Wulff B.B."/>
            <person name="Steuernagel B."/>
            <person name="Mayer K.F."/>
            <person name="Olsen O.A."/>
        </authorList>
    </citation>
    <scope>NUCLEOTIDE SEQUENCE [LARGE SCALE GENOMIC DNA]</scope>
    <source>
        <strain evidence="3">cv. AL8/78</strain>
    </source>
</reference>
<dbReference type="Proteomes" id="UP000015105">
    <property type="component" value="Chromosome 2D"/>
</dbReference>
<reference evidence="2" key="5">
    <citation type="journal article" date="2021" name="G3 (Bethesda)">
        <title>Aegilops tauschii genome assembly Aet v5.0 features greater sequence contiguity and improved annotation.</title>
        <authorList>
            <person name="Wang L."/>
            <person name="Zhu T."/>
            <person name="Rodriguez J.C."/>
            <person name="Deal K.R."/>
            <person name="Dubcovsky J."/>
            <person name="McGuire P.E."/>
            <person name="Lux T."/>
            <person name="Spannagl M."/>
            <person name="Mayer K.F.X."/>
            <person name="Baldrich P."/>
            <person name="Meyers B.C."/>
            <person name="Huo N."/>
            <person name="Gu Y.Q."/>
            <person name="Zhou H."/>
            <person name="Devos K.M."/>
            <person name="Bennetzen J.L."/>
            <person name="Unver T."/>
            <person name="Budak H."/>
            <person name="Gulick P.J."/>
            <person name="Galiba G."/>
            <person name="Kalapos B."/>
            <person name="Nelson D.R."/>
            <person name="Li P."/>
            <person name="You F.M."/>
            <person name="Luo M.C."/>
            <person name="Dvorak J."/>
        </authorList>
    </citation>
    <scope>NUCLEOTIDE SEQUENCE [LARGE SCALE GENOMIC DNA]</scope>
    <source>
        <strain evidence="2">cv. AL8/78</strain>
    </source>
</reference>
<keyword evidence="3" id="KW-1185">Reference proteome</keyword>
<dbReference type="EnsemblPlants" id="AET2Gv20217900.5">
    <property type="protein sequence ID" value="AET2Gv20217900.5"/>
    <property type="gene ID" value="AET2Gv20217900"/>
</dbReference>
<proteinExistence type="predicted"/>
<dbReference type="AlphaFoldDB" id="A0A453APE0"/>
<evidence type="ECO:0000256" key="1">
    <source>
        <dbReference type="SAM" id="MobiDB-lite"/>
    </source>
</evidence>
<feature type="region of interest" description="Disordered" evidence="1">
    <location>
        <begin position="54"/>
        <end position="79"/>
    </location>
</feature>
<accession>A0A453APE0</accession>
<protein>
    <submittedName>
        <fullName evidence="2">Uncharacterized protein</fullName>
    </submittedName>
</protein>
<name>A0A453APE0_AEGTS</name>